<sequence length="112" mass="12294">MKKIEAIIRTSKFEDVYEALAEIGIPFMSTYDVKGFGLEHGASQVYRGTTYNVGFIPRTKVEIIAPDEQVDAVVSIILKVATTGKVGDGKIFIMDVEEVIRIRTGDVGELAL</sequence>
<dbReference type="InterPro" id="IPR002187">
    <property type="entry name" value="N-reg_PII"/>
</dbReference>
<dbReference type="EMBL" id="CP010777">
    <property type="protein sequence ID" value="AKQ46325.1"/>
    <property type="molecule type" value="Genomic_DNA"/>
</dbReference>
<dbReference type="InterPro" id="IPR017918">
    <property type="entry name" value="N-reg_PII_CS"/>
</dbReference>
<dbReference type="SUPFAM" id="SSF54913">
    <property type="entry name" value="GlnB-like"/>
    <property type="match status" value="1"/>
</dbReference>
<dbReference type="GO" id="GO:0006808">
    <property type="term" value="P:regulation of nitrogen utilization"/>
    <property type="evidence" value="ECO:0007669"/>
    <property type="project" value="InterPro"/>
</dbReference>
<dbReference type="STRING" id="1379910.TH63_12960"/>
<dbReference type="Pfam" id="PF00543">
    <property type="entry name" value="P-II"/>
    <property type="match status" value="1"/>
</dbReference>
<dbReference type="Gene3D" id="3.30.70.120">
    <property type="match status" value="1"/>
</dbReference>
<keyword evidence="1" id="KW-0597">Phosphoprotein</keyword>
<gene>
    <name evidence="3" type="ORF">TH63_12960</name>
</gene>
<reference evidence="3 4" key="1">
    <citation type="submission" date="2015-01" db="EMBL/GenBank/DDBJ databases">
        <title>Rufibacter sp./DG31D/ whole genome sequencing.</title>
        <authorList>
            <person name="Kim M.K."/>
            <person name="Srinivasan S."/>
            <person name="Lee J.-J."/>
        </authorList>
    </citation>
    <scope>NUCLEOTIDE SEQUENCE [LARGE SCALE GENOMIC DNA]</scope>
    <source>
        <strain evidence="3 4">DG31D</strain>
    </source>
</reference>
<dbReference type="InterPro" id="IPR015867">
    <property type="entry name" value="N-reg_PII/ATP_PRibTrfase_C"/>
</dbReference>
<dbReference type="PRINTS" id="PR00340">
    <property type="entry name" value="PIIGLNB"/>
</dbReference>
<dbReference type="SMART" id="SM00938">
    <property type="entry name" value="P-II"/>
    <property type="match status" value="1"/>
</dbReference>
<evidence type="ECO:0000256" key="2">
    <source>
        <dbReference type="RuleBase" id="RU003936"/>
    </source>
</evidence>
<feature type="modified residue" description="O-UMP-tyrosine" evidence="1">
    <location>
        <position position="51"/>
    </location>
</feature>
<dbReference type="KEGG" id="ruf:TH63_12960"/>
<dbReference type="GO" id="GO:0030234">
    <property type="term" value="F:enzyme regulator activity"/>
    <property type="evidence" value="ECO:0007669"/>
    <property type="project" value="InterPro"/>
</dbReference>
<dbReference type="AlphaFoldDB" id="A0A0H4VKJ8"/>
<dbReference type="GO" id="GO:0005524">
    <property type="term" value="F:ATP binding"/>
    <property type="evidence" value="ECO:0007669"/>
    <property type="project" value="TreeGrafter"/>
</dbReference>
<dbReference type="Proteomes" id="UP000036458">
    <property type="component" value="Chromosome"/>
</dbReference>
<dbReference type="PATRIC" id="fig|1379910.4.peg.2811"/>
<evidence type="ECO:0000256" key="1">
    <source>
        <dbReference type="PIRSR" id="PIRSR602187-50"/>
    </source>
</evidence>
<dbReference type="PROSITE" id="PS51343">
    <property type="entry name" value="PII_GLNB_DOM"/>
    <property type="match status" value="1"/>
</dbReference>
<dbReference type="PANTHER" id="PTHR30115">
    <property type="entry name" value="NITROGEN REGULATORY PROTEIN P-II"/>
    <property type="match status" value="1"/>
</dbReference>
<organism evidence="3 4">
    <name type="scientific">Rufibacter radiotolerans</name>
    <dbReference type="NCBI Taxonomy" id="1379910"/>
    <lineage>
        <taxon>Bacteria</taxon>
        <taxon>Pseudomonadati</taxon>
        <taxon>Bacteroidota</taxon>
        <taxon>Cytophagia</taxon>
        <taxon>Cytophagales</taxon>
        <taxon>Hymenobacteraceae</taxon>
        <taxon>Rufibacter</taxon>
    </lineage>
</organism>
<accession>A0A0H4VKJ8</accession>
<protein>
    <submittedName>
        <fullName evidence="3">Nitrogen regulatory protein P-II 1</fullName>
    </submittedName>
</protein>
<dbReference type="InterPro" id="IPR011322">
    <property type="entry name" value="N-reg_PII-like_a/b"/>
</dbReference>
<proteinExistence type="inferred from homology"/>
<dbReference type="OrthoDB" id="9802729at2"/>
<dbReference type="PANTHER" id="PTHR30115:SF11">
    <property type="entry name" value="NITROGEN REGULATORY PROTEIN P-II HOMOLOG"/>
    <property type="match status" value="1"/>
</dbReference>
<name>A0A0H4VKJ8_9BACT</name>
<evidence type="ECO:0000313" key="4">
    <source>
        <dbReference type="Proteomes" id="UP000036458"/>
    </source>
</evidence>
<comment type="similarity">
    <text evidence="2">Belongs to the P(II) protein family.</text>
</comment>
<dbReference type="GO" id="GO:0005829">
    <property type="term" value="C:cytosol"/>
    <property type="evidence" value="ECO:0007669"/>
    <property type="project" value="TreeGrafter"/>
</dbReference>
<keyword evidence="4" id="KW-1185">Reference proteome</keyword>
<evidence type="ECO:0000313" key="3">
    <source>
        <dbReference type="EMBL" id="AKQ46325.1"/>
    </source>
</evidence>
<dbReference type="PROSITE" id="PS00638">
    <property type="entry name" value="PII_GLNB_CTER"/>
    <property type="match status" value="1"/>
</dbReference>
<dbReference type="RefSeq" id="WP_048921306.1">
    <property type="nucleotide sequence ID" value="NZ_CP010777.1"/>
</dbReference>